<evidence type="ECO:0000313" key="7">
    <source>
        <dbReference type="EMBL" id="QJE74238.1"/>
    </source>
</evidence>
<organism evidence="7 8">
    <name type="scientific">Aerophototrophica crusticola</name>
    <dbReference type="NCBI Taxonomy" id="1709002"/>
    <lineage>
        <taxon>Bacteria</taxon>
        <taxon>Pseudomonadati</taxon>
        <taxon>Pseudomonadota</taxon>
        <taxon>Alphaproteobacteria</taxon>
        <taxon>Rhodospirillales</taxon>
        <taxon>Rhodospirillaceae</taxon>
        <taxon>Aerophototrophica</taxon>
    </lineage>
</organism>
<keyword evidence="5 6" id="KW-0472">Membrane</keyword>
<keyword evidence="3 6" id="KW-0812">Transmembrane</keyword>
<feature type="transmembrane region" description="Helical" evidence="6">
    <location>
        <begin position="43"/>
        <end position="60"/>
    </location>
</feature>
<evidence type="ECO:0000256" key="1">
    <source>
        <dbReference type="ARBA" id="ARBA00004141"/>
    </source>
</evidence>
<dbReference type="KEGG" id="acru:HHL28_15145"/>
<evidence type="ECO:0000256" key="5">
    <source>
        <dbReference type="ARBA" id="ARBA00023136"/>
    </source>
</evidence>
<dbReference type="PANTHER" id="PTHR23538">
    <property type="entry name" value="44.5 KD BACTERIOCHLOROPHYLL SYNTHASE SUBUNIT"/>
    <property type="match status" value="1"/>
</dbReference>
<feature type="transmembrane region" description="Helical" evidence="6">
    <location>
        <begin position="178"/>
        <end position="200"/>
    </location>
</feature>
<dbReference type="GO" id="GO:0016020">
    <property type="term" value="C:membrane"/>
    <property type="evidence" value="ECO:0007669"/>
    <property type="project" value="UniProtKB-SubCell"/>
</dbReference>
<evidence type="ECO:0000313" key="8">
    <source>
        <dbReference type="Proteomes" id="UP000501891"/>
    </source>
</evidence>
<dbReference type="Gene3D" id="1.20.1250.20">
    <property type="entry name" value="MFS general substrate transporter like domains"/>
    <property type="match status" value="1"/>
</dbReference>
<feature type="transmembrane region" description="Helical" evidence="6">
    <location>
        <begin position="273"/>
        <end position="292"/>
    </location>
</feature>
<feature type="transmembrane region" description="Helical" evidence="6">
    <location>
        <begin position="403"/>
        <end position="424"/>
    </location>
</feature>
<feature type="transmembrane region" description="Helical" evidence="6">
    <location>
        <begin position="304"/>
        <end position="323"/>
    </location>
</feature>
<evidence type="ECO:0000256" key="2">
    <source>
        <dbReference type="ARBA" id="ARBA00008412"/>
    </source>
</evidence>
<keyword evidence="4 6" id="KW-1133">Transmembrane helix</keyword>
<comment type="similarity">
    <text evidence="2">Belongs to the PucC family.</text>
</comment>
<dbReference type="InterPro" id="IPR004896">
    <property type="entry name" value="PucC-rel"/>
</dbReference>
<dbReference type="PANTHER" id="PTHR23538:SF1">
    <property type="entry name" value="44.5 KD BACTERIOCHLOROPHYLL SYNTHASE SUBUNIT"/>
    <property type="match status" value="1"/>
</dbReference>
<dbReference type="InterPro" id="IPR026036">
    <property type="entry name" value="PucC"/>
</dbReference>
<comment type="subcellular location">
    <subcellularLocation>
        <location evidence="1">Membrane</location>
        <topology evidence="1">Multi-pass membrane protein</topology>
    </subcellularLocation>
</comment>
<dbReference type="PIRSF" id="PIRSF016565">
    <property type="entry name" value="PucC"/>
    <property type="match status" value="1"/>
</dbReference>
<protein>
    <submittedName>
        <fullName evidence="7">BCD family MFS transporter</fullName>
    </submittedName>
</protein>
<evidence type="ECO:0000256" key="4">
    <source>
        <dbReference type="ARBA" id="ARBA00022989"/>
    </source>
</evidence>
<dbReference type="EMBL" id="CP051775">
    <property type="protein sequence ID" value="QJE74238.1"/>
    <property type="molecule type" value="Genomic_DNA"/>
</dbReference>
<feature type="transmembrane region" description="Helical" evidence="6">
    <location>
        <begin position="371"/>
        <end position="391"/>
    </location>
</feature>
<feature type="transmembrane region" description="Helical" evidence="6">
    <location>
        <begin position="80"/>
        <end position="102"/>
    </location>
</feature>
<reference evidence="7" key="1">
    <citation type="submission" date="2020-04" db="EMBL/GenBank/DDBJ databases">
        <title>A desert anoxygenic phototrophic bacterium fixes CO2 using RubisCO under aerobic conditions.</title>
        <authorList>
            <person name="Tang K."/>
        </authorList>
    </citation>
    <scope>NUCLEOTIDE SEQUENCE [LARGE SCALE GENOMIC DNA]</scope>
    <source>
        <strain evidence="7">MIMtkB3</strain>
    </source>
</reference>
<proteinExistence type="inferred from homology"/>
<name>A0A858RA13_9PROT</name>
<feature type="transmembrane region" description="Helical" evidence="6">
    <location>
        <begin position="329"/>
        <end position="350"/>
    </location>
</feature>
<dbReference type="SUPFAM" id="SSF103473">
    <property type="entry name" value="MFS general substrate transporter"/>
    <property type="match status" value="1"/>
</dbReference>
<feature type="transmembrane region" description="Helical" evidence="6">
    <location>
        <begin position="235"/>
        <end position="253"/>
    </location>
</feature>
<feature type="transmembrane region" description="Helical" evidence="6">
    <location>
        <begin position="9"/>
        <end position="31"/>
    </location>
</feature>
<dbReference type="InterPro" id="IPR036259">
    <property type="entry name" value="MFS_trans_sf"/>
</dbReference>
<sequence>MKADARQFLGWLGMVRFGLVQAALGAIVVLTTSTMNRVMVVELALPAMLPGALVALHFAVQVTRPRMGHGSDVGGRRTPWIIGGMAVLALGGVLAALSIGWLATDPAWGTALAVLAFLMIGLGVGAAGTSLLVLMASRVASGRRAAAATVTWVMMIVGFIVTTAIVGSLLDPFSPARLLSITASVAAIALAVSTLAVWGLEGRPAKPMARAQAPAKVPFRAALAQVWGEPAARGFAVFVFLSMLAYSAQDLILEPFAGAVFGLTPGETTKLSSLQHGGVLAGMILVAIVGSLSRGKGPGSLRAWTVGGCVASALTLASLGLGGLMAPAWPLKACVFALGIANGAFAVAAIGSMMERVGAGSQGRDGVRMGLWGAAQAIAFGLGGFLGTAAADLARAVFADPGTAYAAVFLAEGVLFLAAAQMALRLDFDRAAPVEPVRTELVGISRA</sequence>
<accession>A0A858RA13</accession>
<dbReference type="Proteomes" id="UP000501891">
    <property type="component" value="Chromosome"/>
</dbReference>
<keyword evidence="8" id="KW-1185">Reference proteome</keyword>
<dbReference type="AlphaFoldDB" id="A0A858RA13"/>
<evidence type="ECO:0000256" key="6">
    <source>
        <dbReference type="SAM" id="Phobius"/>
    </source>
</evidence>
<dbReference type="Pfam" id="PF03209">
    <property type="entry name" value="PUCC"/>
    <property type="match status" value="1"/>
</dbReference>
<gene>
    <name evidence="7" type="ORF">HHL28_15145</name>
</gene>
<feature type="transmembrane region" description="Helical" evidence="6">
    <location>
        <begin position="146"/>
        <end position="166"/>
    </location>
</feature>
<evidence type="ECO:0000256" key="3">
    <source>
        <dbReference type="ARBA" id="ARBA00022692"/>
    </source>
</evidence>
<feature type="transmembrane region" description="Helical" evidence="6">
    <location>
        <begin position="108"/>
        <end position="134"/>
    </location>
</feature>
<dbReference type="CDD" id="cd06176">
    <property type="entry name" value="MFS_BCD_PucC-like"/>
    <property type="match status" value="1"/>
</dbReference>